<dbReference type="Pfam" id="PF23598">
    <property type="entry name" value="LRR_14"/>
    <property type="match status" value="1"/>
</dbReference>
<gene>
    <name evidence="14" type="ORF">TRITD_3Bv1G011660</name>
</gene>
<feature type="chain" id="PRO_5040460146" description="Leucine-rich repeat-containing N-terminal plant-type domain-containing protein" evidence="11">
    <location>
        <begin position="25"/>
        <end position="910"/>
    </location>
</feature>
<dbReference type="FunFam" id="3.80.10.10:FF:000095">
    <property type="entry name" value="LRR receptor-like serine/threonine-protein kinase GSO1"/>
    <property type="match status" value="1"/>
</dbReference>
<proteinExistence type="inferred from homology"/>
<evidence type="ECO:0000313" key="14">
    <source>
        <dbReference type="EMBL" id="VAH71567.1"/>
    </source>
</evidence>
<dbReference type="Pfam" id="PF13855">
    <property type="entry name" value="LRR_8"/>
    <property type="match status" value="1"/>
</dbReference>
<keyword evidence="3" id="KW-1003">Cell membrane</keyword>
<dbReference type="InterPro" id="IPR046956">
    <property type="entry name" value="RLP23-like"/>
</dbReference>
<keyword evidence="8" id="KW-1133">Transmembrane helix</keyword>
<accession>A0A9R1RWD9</accession>
<evidence type="ECO:0000259" key="13">
    <source>
        <dbReference type="Pfam" id="PF23598"/>
    </source>
</evidence>
<keyword evidence="7" id="KW-0677">Repeat</keyword>
<keyword evidence="4" id="KW-0433">Leucine-rich repeat</keyword>
<evidence type="ECO:0000256" key="4">
    <source>
        <dbReference type="ARBA" id="ARBA00022614"/>
    </source>
</evidence>
<evidence type="ECO:0000259" key="12">
    <source>
        <dbReference type="Pfam" id="PF08263"/>
    </source>
</evidence>
<dbReference type="InterPro" id="IPR003591">
    <property type="entry name" value="Leu-rich_rpt_typical-subtyp"/>
</dbReference>
<evidence type="ECO:0000256" key="2">
    <source>
        <dbReference type="ARBA" id="ARBA00009592"/>
    </source>
</evidence>
<dbReference type="InterPro" id="IPR001611">
    <property type="entry name" value="Leu-rich_rpt"/>
</dbReference>
<dbReference type="Gene3D" id="3.80.10.10">
    <property type="entry name" value="Ribonuclease Inhibitor"/>
    <property type="match status" value="2"/>
</dbReference>
<feature type="domain" description="Disease resistance R13L4/SHOC-2-like LRR" evidence="13">
    <location>
        <begin position="416"/>
        <end position="550"/>
    </location>
</feature>
<evidence type="ECO:0000256" key="9">
    <source>
        <dbReference type="ARBA" id="ARBA00023136"/>
    </source>
</evidence>
<keyword evidence="6 11" id="KW-0732">Signal</keyword>
<evidence type="ECO:0000256" key="1">
    <source>
        <dbReference type="ARBA" id="ARBA00004251"/>
    </source>
</evidence>
<dbReference type="InterPro" id="IPR013210">
    <property type="entry name" value="LRR_N_plant-typ"/>
</dbReference>
<keyword evidence="9" id="KW-0472">Membrane</keyword>
<dbReference type="InterPro" id="IPR032675">
    <property type="entry name" value="LRR_dom_sf"/>
</dbReference>
<dbReference type="Pfam" id="PF08263">
    <property type="entry name" value="LRRNT_2"/>
    <property type="match status" value="1"/>
</dbReference>
<dbReference type="Pfam" id="PF00560">
    <property type="entry name" value="LRR_1"/>
    <property type="match status" value="5"/>
</dbReference>
<dbReference type="Proteomes" id="UP000324705">
    <property type="component" value="Chromosome 3B"/>
</dbReference>
<keyword evidence="15" id="KW-1185">Reference proteome</keyword>
<dbReference type="GO" id="GO:0005886">
    <property type="term" value="C:plasma membrane"/>
    <property type="evidence" value="ECO:0007669"/>
    <property type="project" value="UniProtKB-SubCell"/>
</dbReference>
<evidence type="ECO:0000256" key="3">
    <source>
        <dbReference type="ARBA" id="ARBA00022475"/>
    </source>
</evidence>
<dbReference type="EMBL" id="LT934116">
    <property type="protein sequence ID" value="VAH71567.1"/>
    <property type="molecule type" value="Genomic_DNA"/>
</dbReference>
<comment type="similarity">
    <text evidence="2">Belongs to the RLP family.</text>
</comment>
<evidence type="ECO:0000256" key="5">
    <source>
        <dbReference type="ARBA" id="ARBA00022692"/>
    </source>
</evidence>
<protein>
    <recommendedName>
        <fullName evidence="16">Leucine-rich repeat-containing N-terminal plant-type domain-containing protein</fullName>
    </recommendedName>
</protein>
<evidence type="ECO:0000256" key="11">
    <source>
        <dbReference type="SAM" id="SignalP"/>
    </source>
</evidence>
<reference evidence="14 15" key="1">
    <citation type="submission" date="2017-09" db="EMBL/GenBank/DDBJ databases">
        <authorList>
            <consortium name="International Durum Wheat Genome Sequencing Consortium (IDWGSC)"/>
            <person name="Milanesi L."/>
        </authorList>
    </citation>
    <scope>NUCLEOTIDE SEQUENCE [LARGE SCALE GENOMIC DNA]</scope>
    <source>
        <strain evidence="15">cv. Svevo</strain>
    </source>
</reference>
<evidence type="ECO:0008006" key="16">
    <source>
        <dbReference type="Google" id="ProtNLM"/>
    </source>
</evidence>
<evidence type="ECO:0000256" key="6">
    <source>
        <dbReference type="ARBA" id="ARBA00022729"/>
    </source>
</evidence>
<dbReference type="SUPFAM" id="SSF52058">
    <property type="entry name" value="L domain-like"/>
    <property type="match status" value="3"/>
</dbReference>
<comment type="subcellular location">
    <subcellularLocation>
        <location evidence="1">Cell membrane</location>
        <topology evidence="1">Single-pass type I membrane protein</topology>
    </subcellularLocation>
</comment>
<evidence type="ECO:0000313" key="15">
    <source>
        <dbReference type="Proteomes" id="UP000324705"/>
    </source>
</evidence>
<dbReference type="AlphaFoldDB" id="A0A9R1RWD9"/>
<dbReference type="PANTHER" id="PTHR48061">
    <property type="entry name" value="LEUCINE-RICH REPEAT RECEPTOR PROTEIN KINASE EMS1-LIKE-RELATED"/>
    <property type="match status" value="1"/>
</dbReference>
<dbReference type="InterPro" id="IPR055414">
    <property type="entry name" value="LRR_R13L4/SHOC2-like"/>
</dbReference>
<evidence type="ECO:0000256" key="7">
    <source>
        <dbReference type="ARBA" id="ARBA00022737"/>
    </source>
</evidence>
<dbReference type="PANTHER" id="PTHR48061:SF8">
    <property type="entry name" value="LEUCINE-RICH REPEAT-CONTAINING N-TERMINAL PLANT-TYPE DOMAIN-CONTAINING PROTEIN"/>
    <property type="match status" value="1"/>
</dbReference>
<keyword evidence="5" id="KW-0812">Transmembrane</keyword>
<feature type="signal peptide" evidence="11">
    <location>
        <begin position="1"/>
        <end position="24"/>
    </location>
</feature>
<organism evidence="14 15">
    <name type="scientific">Triticum turgidum subsp. durum</name>
    <name type="common">Durum wheat</name>
    <name type="synonym">Triticum durum</name>
    <dbReference type="NCBI Taxonomy" id="4567"/>
    <lineage>
        <taxon>Eukaryota</taxon>
        <taxon>Viridiplantae</taxon>
        <taxon>Streptophyta</taxon>
        <taxon>Embryophyta</taxon>
        <taxon>Tracheophyta</taxon>
        <taxon>Spermatophyta</taxon>
        <taxon>Magnoliopsida</taxon>
        <taxon>Liliopsida</taxon>
        <taxon>Poales</taxon>
        <taxon>Poaceae</taxon>
        <taxon>BOP clade</taxon>
        <taxon>Pooideae</taxon>
        <taxon>Triticodae</taxon>
        <taxon>Triticeae</taxon>
        <taxon>Triticinae</taxon>
        <taxon>Triticum</taxon>
    </lineage>
</organism>
<dbReference type="SMART" id="SM00369">
    <property type="entry name" value="LRR_TYP"/>
    <property type="match status" value="5"/>
</dbReference>
<dbReference type="Gramene" id="TRITD3Bv1G011660.1">
    <property type="protein sequence ID" value="TRITD3Bv1G011660.1"/>
    <property type="gene ID" value="TRITD3Bv1G011660"/>
</dbReference>
<evidence type="ECO:0000256" key="10">
    <source>
        <dbReference type="ARBA" id="ARBA00023180"/>
    </source>
</evidence>
<feature type="domain" description="Leucine-rich repeat-containing N-terminal plant-type" evidence="12">
    <location>
        <begin position="35"/>
        <end position="76"/>
    </location>
</feature>
<sequence>MASICPVLPVFLVVLAALATTSNSHGDGNLTLRCHPDQAATLLQLKKSFSFLRYPSPLESWQDGTDCCLWEGVGCSNSSGYVTALELGGCGLYSQGLDPAIFRLTSLQLLDLSMNDFGLYSLPASGFERLSLLTHLNLSNSGFQGQIPIGIVGLVNLISLDLSGLYEPNDDSVYGYDSVYNLLSLQEPSFQILLANLSNLRELYLDGVDMSSSGDWCHALAKSLPHLRVLSLSSCQLRRPICPLLSNLHSLTVINLQDNFYETTAPFPEFFMDFLNLSVLRLGSTNLQGWFPCRTFESKTLRVLDLSFNENLSGHMPNFSNTSSLETMMLDVTNFSFGKPGSFSNFKSLQALSLDVDFAFMEHQSSLGIHTSLRHLELTQMDSTKDLGLILSWIGDLQNLASLELRGWNFSWKSFSSVAKLKNLRSLSMYYCSFTKPLLPAIGNLVNLRSLVIHRCELNGPMPSAIGDLADLESLEITADDFLGPIPSAIGNLRSLKSLEINAHGLLGPIPSSIGNLSSLIRLEISASEFSGPMPAAICNLSNLEALEIYSSGFSGPIPYAVGLLKKLTSLWLRECSFSGKIPNSVFNLTRLIELDLSFNLLSGEVPASVFTIPTLQHLDIQSNQLSGSIQDFNATSSHLLSVDLSTNELTGNIPMSFFQLTSLVYLDIGWNNLVGLVDLSLFRSSNQLQGQIPMPSPSAFFLDYSNNNFSSVLPNFTFYLGQEFRISKNKISGHIPNSICDSTISVLDLSFNNFSGQIPSCLIEDGYTSVLNLRENQFGGVLPNNIKDQCFLHTLDLNNNKIEGQLPRTLTKCLQLEFLDVGNNHIVGTFPTWLGILPRLRVLVMRSNRFYGSMGGDLHSNDNPGEYFSSLQVLDVASNNFFGNLSPDWFEGLKSMMAESLSGHCCYIL</sequence>
<evidence type="ECO:0000256" key="8">
    <source>
        <dbReference type="ARBA" id="ARBA00022989"/>
    </source>
</evidence>
<keyword evidence="10" id="KW-0325">Glycoprotein</keyword>
<name>A0A9R1RWD9_TRITD</name>